<evidence type="ECO:0008006" key="4">
    <source>
        <dbReference type="Google" id="ProtNLM"/>
    </source>
</evidence>
<organism evidence="2 3">
    <name type="scientific">Candidatus Saganbacteria bacterium</name>
    <dbReference type="NCBI Taxonomy" id="2575572"/>
    <lineage>
        <taxon>Bacteria</taxon>
        <taxon>Bacillati</taxon>
        <taxon>Saganbacteria</taxon>
    </lineage>
</organism>
<evidence type="ECO:0000256" key="1">
    <source>
        <dbReference type="SAM" id="Phobius"/>
    </source>
</evidence>
<feature type="transmembrane region" description="Helical" evidence="1">
    <location>
        <begin position="53"/>
        <end position="77"/>
    </location>
</feature>
<dbReference type="AlphaFoldDB" id="A0A833L0N2"/>
<keyword evidence="1" id="KW-1133">Transmembrane helix</keyword>
<keyword evidence="1" id="KW-0812">Transmembrane</keyword>
<dbReference type="PANTHER" id="PTHR31876:SF26">
    <property type="entry name" value="PROTEIN LIKE COV 2"/>
    <property type="match status" value="1"/>
</dbReference>
<keyword evidence="1" id="KW-0472">Membrane</keyword>
<name>A0A833L0N2_UNCSA</name>
<dbReference type="Proteomes" id="UP000488506">
    <property type="component" value="Unassembled WGS sequence"/>
</dbReference>
<reference evidence="2 3" key="1">
    <citation type="submission" date="2019-12" db="EMBL/GenBank/DDBJ databases">
        <authorList>
            <person name="Wolfe R."/>
            <person name="Danczak R."/>
            <person name="Wilkins M."/>
        </authorList>
    </citation>
    <scope>NUCLEOTIDE SEQUENCE [LARGE SCALE GENOMIC DNA]</scope>
    <source>
        <strain evidence="2">X2_MaxBin.013</strain>
    </source>
</reference>
<gene>
    <name evidence="2" type="ORF">FD145_1071</name>
</gene>
<sequence>MWSRLSNYFLRGLITLLPLLVTIWLLWFMFSFLDGILGNIISLFVGHPLPGLGFIITILLILTTGYFATHVFGAQIFKVGEEILFRIPIVKGIYTSAKQMNEVLFIHKGTDEFRRACVIEYPRKGIYTMGFVTSDAAAEVENKVKSKLINVFIPNTPTPATGFLVMMPAQEVILLEMKTEDAFKYIVSGGVLQPPEQEKYEPA</sequence>
<evidence type="ECO:0000313" key="2">
    <source>
        <dbReference type="EMBL" id="KAF0133861.1"/>
    </source>
</evidence>
<protein>
    <recommendedName>
        <fullName evidence="4">DUF502 domain-containing protein</fullName>
    </recommendedName>
</protein>
<dbReference type="PANTHER" id="PTHR31876">
    <property type="entry name" value="COV-LIKE PROTEIN 1"/>
    <property type="match status" value="1"/>
</dbReference>
<dbReference type="Pfam" id="PF04367">
    <property type="entry name" value="DUF502"/>
    <property type="match status" value="1"/>
</dbReference>
<comment type="caution">
    <text evidence="2">The sequence shown here is derived from an EMBL/GenBank/DDBJ whole genome shotgun (WGS) entry which is preliminary data.</text>
</comment>
<feature type="transmembrane region" description="Helical" evidence="1">
    <location>
        <begin position="12"/>
        <end position="33"/>
    </location>
</feature>
<dbReference type="EMBL" id="WPAF01000017">
    <property type="protein sequence ID" value="KAF0133861.1"/>
    <property type="molecule type" value="Genomic_DNA"/>
</dbReference>
<dbReference type="InterPro" id="IPR007462">
    <property type="entry name" value="COV1-like"/>
</dbReference>
<evidence type="ECO:0000313" key="3">
    <source>
        <dbReference type="Proteomes" id="UP000488506"/>
    </source>
</evidence>
<accession>A0A833L0N2</accession>
<proteinExistence type="predicted"/>